<comment type="similarity">
    <text evidence="1">Belongs to the CNOT2/3/5 family.</text>
</comment>
<keyword evidence="3" id="KW-0804">Transcription</keyword>
<dbReference type="Proteomes" id="UP000828390">
    <property type="component" value="Unassembled WGS sequence"/>
</dbReference>
<dbReference type="PANTHER" id="PTHR23326">
    <property type="entry name" value="CCR4 NOT-RELATED"/>
    <property type="match status" value="1"/>
</dbReference>
<evidence type="ECO:0000256" key="2">
    <source>
        <dbReference type="ARBA" id="ARBA00023015"/>
    </source>
</evidence>
<feature type="compositionally biased region" description="Polar residues" evidence="4">
    <location>
        <begin position="147"/>
        <end position="213"/>
    </location>
</feature>
<dbReference type="InterPro" id="IPR007282">
    <property type="entry name" value="NOT2/3/5_C"/>
</dbReference>
<feature type="compositionally biased region" description="Polar residues" evidence="4">
    <location>
        <begin position="333"/>
        <end position="347"/>
    </location>
</feature>
<comment type="caution">
    <text evidence="6">The sequence shown here is derived from an EMBL/GenBank/DDBJ whole genome shotgun (WGS) entry which is preliminary data.</text>
</comment>
<dbReference type="AlphaFoldDB" id="A0A9D4I4W2"/>
<feature type="compositionally biased region" description="Polar residues" evidence="4">
    <location>
        <begin position="268"/>
        <end position="297"/>
    </location>
</feature>
<dbReference type="Pfam" id="PF04153">
    <property type="entry name" value="NOT2_3_5_C"/>
    <property type="match status" value="1"/>
</dbReference>
<dbReference type="GO" id="GO:2000036">
    <property type="term" value="P:regulation of stem cell population maintenance"/>
    <property type="evidence" value="ECO:0007669"/>
    <property type="project" value="UniProtKB-ARBA"/>
</dbReference>
<evidence type="ECO:0000313" key="7">
    <source>
        <dbReference type="Proteomes" id="UP000828390"/>
    </source>
</evidence>
<feature type="region of interest" description="Disordered" evidence="4">
    <location>
        <begin position="146"/>
        <end position="305"/>
    </location>
</feature>
<evidence type="ECO:0000259" key="5">
    <source>
        <dbReference type="Pfam" id="PF04153"/>
    </source>
</evidence>
<dbReference type="InterPro" id="IPR040168">
    <property type="entry name" value="Not2/3/5"/>
</dbReference>
<protein>
    <recommendedName>
        <fullName evidence="5">NOT2/NOT3/NOT5 C-terminal domain-containing protein</fullName>
    </recommendedName>
</protein>
<proteinExistence type="inferred from homology"/>
<feature type="domain" description="NOT2/NOT3/NOT5 C-terminal" evidence="5">
    <location>
        <begin position="453"/>
        <end position="578"/>
    </location>
</feature>
<accession>A0A9D4I4W2</accession>
<feature type="compositionally biased region" description="Polar residues" evidence="4">
    <location>
        <begin position="355"/>
        <end position="371"/>
    </location>
</feature>
<name>A0A9D4I4W2_DREPO</name>
<organism evidence="6 7">
    <name type="scientific">Dreissena polymorpha</name>
    <name type="common">Zebra mussel</name>
    <name type="synonym">Mytilus polymorpha</name>
    <dbReference type="NCBI Taxonomy" id="45954"/>
    <lineage>
        <taxon>Eukaryota</taxon>
        <taxon>Metazoa</taxon>
        <taxon>Spiralia</taxon>
        <taxon>Lophotrochozoa</taxon>
        <taxon>Mollusca</taxon>
        <taxon>Bivalvia</taxon>
        <taxon>Autobranchia</taxon>
        <taxon>Heteroconchia</taxon>
        <taxon>Euheterodonta</taxon>
        <taxon>Imparidentia</taxon>
        <taxon>Neoheterodontei</taxon>
        <taxon>Myida</taxon>
        <taxon>Dreissenoidea</taxon>
        <taxon>Dreissenidae</taxon>
        <taxon>Dreissena</taxon>
    </lineage>
</organism>
<reference evidence="6" key="2">
    <citation type="submission" date="2020-11" db="EMBL/GenBank/DDBJ databases">
        <authorList>
            <person name="McCartney M.A."/>
            <person name="Auch B."/>
            <person name="Kono T."/>
            <person name="Mallez S."/>
            <person name="Becker A."/>
            <person name="Gohl D.M."/>
            <person name="Silverstein K.A.T."/>
            <person name="Koren S."/>
            <person name="Bechman K.B."/>
            <person name="Herman A."/>
            <person name="Abrahante J.E."/>
            <person name="Garbe J."/>
        </authorList>
    </citation>
    <scope>NUCLEOTIDE SEQUENCE</scope>
    <source>
        <strain evidence="6">Duluth1</strain>
        <tissue evidence="6">Whole animal</tissue>
    </source>
</reference>
<evidence type="ECO:0000256" key="1">
    <source>
        <dbReference type="ARBA" id="ARBA00007682"/>
    </source>
</evidence>
<dbReference type="GO" id="GO:0006355">
    <property type="term" value="P:regulation of DNA-templated transcription"/>
    <property type="evidence" value="ECO:0007669"/>
    <property type="project" value="InterPro"/>
</dbReference>
<evidence type="ECO:0000256" key="4">
    <source>
        <dbReference type="SAM" id="MobiDB-lite"/>
    </source>
</evidence>
<reference evidence="6" key="1">
    <citation type="journal article" date="2019" name="bioRxiv">
        <title>The Genome of the Zebra Mussel, Dreissena polymorpha: A Resource for Invasive Species Research.</title>
        <authorList>
            <person name="McCartney M.A."/>
            <person name="Auch B."/>
            <person name="Kono T."/>
            <person name="Mallez S."/>
            <person name="Zhang Y."/>
            <person name="Obille A."/>
            <person name="Becker A."/>
            <person name="Abrahante J.E."/>
            <person name="Garbe J."/>
            <person name="Badalamenti J.P."/>
            <person name="Herman A."/>
            <person name="Mangelson H."/>
            <person name="Liachko I."/>
            <person name="Sullivan S."/>
            <person name="Sone E.D."/>
            <person name="Koren S."/>
            <person name="Silverstein K.A.T."/>
            <person name="Beckman K.B."/>
            <person name="Gohl D.M."/>
        </authorList>
    </citation>
    <scope>NUCLEOTIDE SEQUENCE</scope>
    <source>
        <strain evidence="6">Duluth1</strain>
        <tissue evidence="6">Whole animal</tissue>
    </source>
</reference>
<dbReference type="Gene3D" id="2.30.30.1020">
    <property type="entry name" value="CCR4-NOT complex subunit 2/3/5, C-terminal domain"/>
    <property type="match status" value="1"/>
</dbReference>
<feature type="region of interest" description="Disordered" evidence="4">
    <location>
        <begin position="333"/>
        <end position="394"/>
    </location>
</feature>
<dbReference type="InterPro" id="IPR038635">
    <property type="entry name" value="CCR4-NOT_su2/3/5_C_sf"/>
</dbReference>
<keyword evidence="2" id="KW-0805">Transcription regulation</keyword>
<dbReference type="FunFam" id="2.30.30.1020:FF:000005">
    <property type="entry name" value="Regena, isoform C"/>
    <property type="match status" value="1"/>
</dbReference>
<dbReference type="EMBL" id="JAIWYP010000010">
    <property type="protein sequence ID" value="KAH3746577.1"/>
    <property type="molecule type" value="Genomic_DNA"/>
</dbReference>
<sequence>MMDTNAMVNISSMASSLASSLANSSNVSGFSNNANMSSAFGNMGTAMGTPNSMGSAFGQKYMVDQMSWNTQFGLGRKTTGEMSPGARKPMTGMSAPIQSLPTQGQQAFNIQMPKQNRKSAGFFGEDDDQETSMFLPQNMFRTDKDMLNQSQSPSNASSFGNNFYPQGSLGSYGMTQQRGPISGGPQFQRNLTPTSLGNQSFTPGTGMPQNSPNRGVISAIGQHRMMSTSQAGQQGPISTLQKRPIGSGLTGSAPISNLSASFGFGSRPDSSQPNFDPSEFPSLSNRIAPQNSLSGGNPRNYVGMVKNPVQDQTPEFQIQQEDFPALPGAQNTLSMFVSDPQNGGNTDPSKKPPTSLLSGSSSYGQALNKDSSLMDKAGSSGQPHRGIQVAPDATGNTCRITNIPAGMVGDQFGMVGLMMFIKSDEMNPNFLTLAPGIDLTTLGLNLNSPENLYSTFQSPWVDIPCRPQDIDFHVPSEYLTNIYIREKLSPIKLNRYGEDLLFFLFYMNGGDRLQLAAATELYNRDWRYHKDERVWLTRPPGIEPAITTSTYERGTYYFFDVQNWRKVAKEFYLEYDKLETRPSPLPTKLHYNPNQPVEAH</sequence>
<evidence type="ECO:0000256" key="3">
    <source>
        <dbReference type="ARBA" id="ARBA00023163"/>
    </source>
</evidence>
<keyword evidence="7" id="KW-1185">Reference proteome</keyword>
<evidence type="ECO:0000313" key="6">
    <source>
        <dbReference type="EMBL" id="KAH3746577.1"/>
    </source>
</evidence>
<gene>
    <name evidence="6" type="ORF">DPMN_180986</name>
</gene>
<feature type="compositionally biased region" description="Polar residues" evidence="4">
    <location>
        <begin position="225"/>
        <end position="241"/>
    </location>
</feature>
<dbReference type="GO" id="GO:0030015">
    <property type="term" value="C:CCR4-NOT core complex"/>
    <property type="evidence" value="ECO:0007669"/>
    <property type="project" value="InterPro"/>
</dbReference>